<evidence type="ECO:0008006" key="3">
    <source>
        <dbReference type="Google" id="ProtNLM"/>
    </source>
</evidence>
<dbReference type="KEGG" id="hbs:IPV69_20845"/>
<organism evidence="1 2">
    <name type="scientific">Humisphaera borealis</name>
    <dbReference type="NCBI Taxonomy" id="2807512"/>
    <lineage>
        <taxon>Bacteria</taxon>
        <taxon>Pseudomonadati</taxon>
        <taxon>Planctomycetota</taxon>
        <taxon>Phycisphaerae</taxon>
        <taxon>Tepidisphaerales</taxon>
        <taxon>Tepidisphaeraceae</taxon>
        <taxon>Humisphaera</taxon>
    </lineage>
</organism>
<dbReference type="EMBL" id="CP063458">
    <property type="protein sequence ID" value="QOV88661.1"/>
    <property type="molecule type" value="Genomic_DNA"/>
</dbReference>
<protein>
    <recommendedName>
        <fullName evidence="3">YkgJ family cysteine cluster protein</fullName>
    </recommendedName>
</protein>
<gene>
    <name evidence="1" type="ORF">IPV69_20845</name>
</gene>
<keyword evidence="2" id="KW-1185">Reference proteome</keyword>
<reference evidence="1 2" key="1">
    <citation type="submission" date="2020-10" db="EMBL/GenBank/DDBJ databases">
        <title>Wide distribution of Phycisphaera-like planctomycetes from WD2101 soil group in peatlands and genome analysis of the first cultivated representative.</title>
        <authorList>
            <person name="Dedysh S.N."/>
            <person name="Beletsky A.V."/>
            <person name="Ivanova A."/>
            <person name="Kulichevskaya I.S."/>
            <person name="Suzina N.E."/>
            <person name="Philippov D.A."/>
            <person name="Rakitin A.L."/>
            <person name="Mardanov A.V."/>
            <person name="Ravin N.V."/>
        </authorList>
    </citation>
    <scope>NUCLEOTIDE SEQUENCE [LARGE SCALE GENOMIC DNA]</scope>
    <source>
        <strain evidence="1 2">M1803</strain>
    </source>
</reference>
<accession>A0A7M2WV02</accession>
<proteinExistence type="predicted"/>
<evidence type="ECO:0000313" key="2">
    <source>
        <dbReference type="Proteomes" id="UP000593765"/>
    </source>
</evidence>
<dbReference type="RefSeq" id="WP_206291657.1">
    <property type="nucleotide sequence ID" value="NZ_CP063458.1"/>
</dbReference>
<dbReference type="AlphaFoldDB" id="A0A7M2WV02"/>
<dbReference type="Proteomes" id="UP000593765">
    <property type="component" value="Chromosome"/>
</dbReference>
<name>A0A7M2WV02_9BACT</name>
<evidence type="ECO:0000313" key="1">
    <source>
        <dbReference type="EMBL" id="QOV88661.1"/>
    </source>
</evidence>
<sequence>MLHLTEDQSRQFAEQVLAAAGRPEVLAAVGEIYTRVQAEIDARQPVCQISGRCCRFESFGHRLFVTTAEMAAFRRQLPVPAPAAIRWDGTGCPYQIAGRCGVHGIRPFGCRIFFCDATSTAWQQAQYEQFHAEIRSLHGRFEIPYFYVEWREAIRAVGV</sequence>